<proteinExistence type="predicted"/>
<protein>
    <submittedName>
        <fullName evidence="2">Uncharacterized protein</fullName>
    </submittedName>
</protein>
<dbReference type="RefSeq" id="WP_162871728.1">
    <property type="nucleotide sequence ID" value="NZ_RKQG01000002.1"/>
</dbReference>
<sequence length="55" mass="5891">MAWLLLIVLIAVVCGFVGVLVKGLLWLLVIGAVLFVGALLVTGMRMGRNRNSAPR</sequence>
<dbReference type="AlphaFoldDB" id="A0A3N4RK20"/>
<gene>
    <name evidence="2" type="ORF">EDD38_5880</name>
</gene>
<keyword evidence="1" id="KW-1133">Transmembrane helix</keyword>
<comment type="caution">
    <text evidence="2">The sequence shown here is derived from an EMBL/GenBank/DDBJ whole genome shotgun (WGS) entry which is preliminary data.</text>
</comment>
<dbReference type="Proteomes" id="UP000266906">
    <property type="component" value="Unassembled WGS sequence"/>
</dbReference>
<organism evidence="2 3">
    <name type="scientific">Kitasatospora cineracea</name>
    <dbReference type="NCBI Taxonomy" id="88074"/>
    <lineage>
        <taxon>Bacteria</taxon>
        <taxon>Bacillati</taxon>
        <taxon>Actinomycetota</taxon>
        <taxon>Actinomycetes</taxon>
        <taxon>Kitasatosporales</taxon>
        <taxon>Streptomycetaceae</taxon>
        <taxon>Kitasatospora</taxon>
    </lineage>
</organism>
<reference evidence="2 3" key="1">
    <citation type="submission" date="2018-11" db="EMBL/GenBank/DDBJ databases">
        <title>Sequencing the genomes of 1000 actinobacteria strains.</title>
        <authorList>
            <person name="Klenk H.-P."/>
        </authorList>
    </citation>
    <scope>NUCLEOTIDE SEQUENCE [LARGE SCALE GENOMIC DNA]</scope>
    <source>
        <strain evidence="2 3">DSM 44781</strain>
    </source>
</reference>
<evidence type="ECO:0000313" key="3">
    <source>
        <dbReference type="Proteomes" id="UP000266906"/>
    </source>
</evidence>
<evidence type="ECO:0000313" key="2">
    <source>
        <dbReference type="EMBL" id="RPE28737.1"/>
    </source>
</evidence>
<dbReference type="EMBL" id="RKQG01000002">
    <property type="protein sequence ID" value="RPE28737.1"/>
    <property type="molecule type" value="Genomic_DNA"/>
</dbReference>
<keyword evidence="1" id="KW-0812">Transmembrane</keyword>
<accession>A0A3N4RK20</accession>
<keyword evidence="1" id="KW-0472">Membrane</keyword>
<feature type="transmembrane region" description="Helical" evidence="1">
    <location>
        <begin position="25"/>
        <end position="46"/>
    </location>
</feature>
<name>A0A3N4RK20_9ACTN</name>
<keyword evidence="3" id="KW-1185">Reference proteome</keyword>
<evidence type="ECO:0000256" key="1">
    <source>
        <dbReference type="SAM" id="Phobius"/>
    </source>
</evidence>